<keyword evidence="1" id="KW-0732">Signal</keyword>
<feature type="signal peptide" evidence="1">
    <location>
        <begin position="1"/>
        <end position="24"/>
    </location>
</feature>
<accession>A0A7S0Q9K8</accession>
<feature type="chain" id="PRO_5030994247" evidence="1">
    <location>
        <begin position="25"/>
        <end position="326"/>
    </location>
</feature>
<dbReference type="AlphaFoldDB" id="A0A7S0Q9K8"/>
<organism evidence="2">
    <name type="scientific">Coccolithus braarudii</name>
    <dbReference type="NCBI Taxonomy" id="221442"/>
    <lineage>
        <taxon>Eukaryota</taxon>
        <taxon>Haptista</taxon>
        <taxon>Haptophyta</taxon>
        <taxon>Prymnesiophyceae</taxon>
        <taxon>Coccolithales</taxon>
        <taxon>Coccolithaceae</taxon>
        <taxon>Coccolithus</taxon>
    </lineage>
</organism>
<proteinExistence type="predicted"/>
<name>A0A7S0Q9K8_9EUKA</name>
<gene>
    <name evidence="2" type="ORF">CPEL01642_LOCUS24768</name>
</gene>
<sequence>MREEHVLLSLLATAAVALVFHARASSVARIRARDASLKAAYDAIRSAASTDWPQSQGICAKCVRDAQGRLHPPEFVDGCGPIGVYSMIASTGARAYGGQAACDANLQTLRWCAAAFEDFVCALCNGLDAQTARLLREGCWIANEKSWHTCVTIYHEHPCMLSADECVHWQPIDEVSASTLAAALRARLATMSVPMLSLDSLVICKDGALIAGFVDDVHGSFSKLRDATASVGHRVIGGILTSRPKRLIHVTLGRVLECPPLGGTQREHIENTVRQFNMQVLPERVRSRVATLSLTSASLARDTTWWMTQFDEISTFPFASQAHCTL</sequence>
<evidence type="ECO:0000313" key="2">
    <source>
        <dbReference type="EMBL" id="CAD8621385.1"/>
    </source>
</evidence>
<dbReference type="EMBL" id="HBEY01051483">
    <property type="protein sequence ID" value="CAD8621385.1"/>
    <property type="molecule type" value="Transcribed_RNA"/>
</dbReference>
<reference evidence="2" key="1">
    <citation type="submission" date="2021-01" db="EMBL/GenBank/DDBJ databases">
        <authorList>
            <person name="Corre E."/>
            <person name="Pelletier E."/>
            <person name="Niang G."/>
            <person name="Scheremetjew M."/>
            <person name="Finn R."/>
            <person name="Kale V."/>
            <person name="Holt S."/>
            <person name="Cochrane G."/>
            <person name="Meng A."/>
            <person name="Brown T."/>
            <person name="Cohen L."/>
        </authorList>
    </citation>
    <scope>NUCLEOTIDE SEQUENCE</scope>
    <source>
        <strain evidence="2">PLY182g</strain>
    </source>
</reference>
<evidence type="ECO:0000256" key="1">
    <source>
        <dbReference type="SAM" id="SignalP"/>
    </source>
</evidence>
<protein>
    <submittedName>
        <fullName evidence="2">Uncharacterized protein</fullName>
    </submittedName>
</protein>